<organism evidence="1 2">
    <name type="scientific">Erwinia typographi</name>
    <dbReference type="NCBI Taxonomy" id="371042"/>
    <lineage>
        <taxon>Bacteria</taxon>
        <taxon>Pseudomonadati</taxon>
        <taxon>Pseudomonadota</taxon>
        <taxon>Gammaproteobacteria</taxon>
        <taxon>Enterobacterales</taxon>
        <taxon>Erwiniaceae</taxon>
        <taxon>Erwinia</taxon>
    </lineage>
</organism>
<evidence type="ECO:0000313" key="1">
    <source>
        <dbReference type="EMBL" id="KGT96058.1"/>
    </source>
</evidence>
<evidence type="ECO:0008006" key="3">
    <source>
        <dbReference type="Google" id="ProtNLM"/>
    </source>
</evidence>
<evidence type="ECO:0000313" key="2">
    <source>
        <dbReference type="Proteomes" id="UP000030351"/>
    </source>
</evidence>
<dbReference type="InterPro" id="IPR014985">
    <property type="entry name" value="WbqC"/>
</dbReference>
<protein>
    <recommendedName>
        <fullName evidence="3">WbqC-like protein</fullName>
    </recommendedName>
</protein>
<accession>A0A0A4ADX3</accession>
<dbReference type="AlphaFoldDB" id="A0A0A4ADX3"/>
<sequence length="229" mass="26379">MQPYIFPYIGYFNLIEACDTFVFYDDVNYIKKGWVNRNRLLGNGQALRFTVPLVNASQNSLICESRLHNFSAFKTDFIKMTERCYSHAPYFESTMGYIETVLNATHQNIADVAISSVREFYRLLATERHFLRSSLHSPETRGMGKAERLIAISKQLNAENYVNAMGGMDLYCRDDFSAAGVRLEFINPQILPYGQRKTEKFIPGLSIIDVLMNNNADDIKKMLFSYERV</sequence>
<dbReference type="eggNOG" id="COG4122">
    <property type="taxonomic scope" value="Bacteria"/>
</dbReference>
<dbReference type="Pfam" id="PF08889">
    <property type="entry name" value="WbqC"/>
    <property type="match status" value="1"/>
</dbReference>
<proteinExistence type="predicted"/>
<dbReference type="EMBL" id="JRUQ01000004">
    <property type="protein sequence ID" value="KGT96058.1"/>
    <property type="molecule type" value="Genomic_DNA"/>
</dbReference>
<name>A0A0A4ADX3_9GAMM</name>
<comment type="caution">
    <text evidence="1">The sequence shown here is derived from an EMBL/GenBank/DDBJ whole genome shotgun (WGS) entry which is preliminary data.</text>
</comment>
<dbReference type="Proteomes" id="UP000030351">
    <property type="component" value="Unassembled WGS sequence"/>
</dbReference>
<gene>
    <name evidence="1" type="ORF">NG99_00375</name>
</gene>
<keyword evidence="2" id="KW-1185">Reference proteome</keyword>
<reference evidence="1 2" key="1">
    <citation type="submission" date="2014-10" db="EMBL/GenBank/DDBJ databases">
        <title>Genome sequence of Erwinia typographi M043b.</title>
        <authorList>
            <person name="Chan K.-G."/>
            <person name="Tan W.-S."/>
        </authorList>
    </citation>
    <scope>NUCLEOTIDE SEQUENCE [LARGE SCALE GENOMIC DNA]</scope>
    <source>
        <strain evidence="1 2">M043b</strain>
    </source>
</reference>
<dbReference type="STRING" id="371042.NG99_00375"/>